<keyword evidence="4" id="KW-1185">Reference proteome</keyword>
<evidence type="ECO:0000256" key="2">
    <source>
        <dbReference type="SAM" id="SignalP"/>
    </source>
</evidence>
<keyword evidence="1" id="KW-0812">Transmembrane</keyword>
<sequence length="1901" mass="205180">MRRKKFGRKLLSSLLAFSLCLTSAASLDVARVEAAETTGAPEVVSEVGNTWNGVDPARVYVKAAEGTAVDSADLKITKGGDKYELKDGKVTLKEGAVAANGDEITIGTTAKYYTADQLLWSDGLEKDGSLIPSATGKYCLTHSDKMAHTGLKAGTTTNQNVKDGMWSPAINSTGRLVFWYYDPCTEAEQDIEELAGRLSPNNFDQIKFGMVINNYPDLLFGIGVPASADKGAGGSTLTLDQRLEYVKTYTIRYGGNWNQTNIVRSEGWHKMEADVAADGTRLYIDGRPVCLDGQTEPLVVTGVKSISKAGVATNWGDKKEVVEFVQDKHFIDDMYILKPGAGDAKTAGISTTITVETADAAADQEAVNAAKEAVEALTFDAVSQADVANEAAVLALIEAKAAAAAGDGIAVTVNKVEYQAPVAGSLTNQDGVDGFYKFTVTLKKNAAEATTAEAQQNIAATKYVAKEFELVFGEDNTGVLAKGESARVYLENMDDYAIAGVKYTTNNENVIVGADGTMTIKPGYTPKEGETVKVTAEVSYYDPKDVVFVDSFEGDKKFTDASPDVYGHSDAGSMYGRYAATAVGSTTGYPAKNLEEVSDVTVTAWYYDANGGADQTKFGFSINGQGNALGLFYDGVIAPYVDNMTKTHYGARITGGTYKNYAWGTTDAERSTGWHKFEWVIDSEKGLTEKIDGKVISTNKIVGDGVTDMNLFKVENYDQVKSLKSLTIMDGWSNNSTNLGEISNRHFIDGVSVVKNGAATQSKTLTSVEIPVKGITYTVSPETFEADSKYPEAQTLYISPYMENDTDIVKVLVGDKELNAEQWTAKKGEAPLNASNYPAEMKGYQVTLNADVFKGLADGEHKLTMVTAAGENIPVTFTVKASAHVATNYYLSNGGNDDADGHTPETAWKTFEKLQSVTFGPGDRIYLDATSTWSGVQFRPEGSGTPGNPIIMTKYNDGGDSSKRPVLNGDGTVADLNAHSYLAFDAWRKFYPSGTIELFNVEQWEIRGIEVTNYTKEMQKGATGRNGIAVIFDYFETQGLETLPTSNAEKEKAFYRAGKLQHVVIEDCYVHDVVGYHPVNGAKGAGGKMSGGINAYGPYDDLQINNNIVMYCDVEGIRNDVLAWMGDTRTQFPAYMENVSISNNYIAGVPGDGVVISSANKPVLENNYLTDAGYSYYATSNSGNVSGSVTWNTDILSSCRAVAEKTGAVAKDMGNRQAPMTMGSPNFAGLWFIGTKDAVAQYNEAVNNVWVCNDSEAFDADMFCWGTVFQYNYTYRNNGGFCLFMGTMDDGTLVRYNVSVEDAQSVGISESQNGLFHYSGAPEAIYNNLFILGDKVATIFGGPANTAYFYNNIVIAPNGLTTEGKFGGFHINGSSDGTVSNPKLSGEMKNNLFYPAAIVDSVVEGSTVVLENNITLNSKEELNAVFENLDGFMSAQPVKALLGRSDFTGDKVEQLEGGKGAGVAMSPEAGRGVKTPTGGFDLSQFEGIKLAEKSPAIGKGMVVDREYDYKEQNEAALPLTKDFFNNDITGMTVVDIGPFQYSSVKAHECVFDQKNTDEKYLKSEATCTEPAVYYYSCECGAVGTETFTFGEALGHDLVQHEGKEATCTEVGWKAYETCKRCDYTTYEEIPMVPHTEVIDPAKEATCTETGLTEGKHCSVCGEILVKQEVVQKKAHTEVIDPAKEATCTETGLTEGKHCSVCGEIFVKQEVVPKKAHTEVIDPAKEATCTETGLTEGKHCSVCGEIFVKQEVIPALGHDLVKHEGKEATCTEAGWEAYETCTRGDYSTYKEIPATGHSFGDWKDSGDGKTHTSSCACGEVKTEDHKWDDGIVTVEPTQTKEGKKVYTCYVCGGQKTETLAVLPPTPPTGDKGMMMYIVLLILSAGMGTGLVVVRRRKRNGIL</sequence>
<organism evidence="3 4">
    <name type="scientific">Cuneatibacter caecimuris</name>
    <dbReference type="NCBI Taxonomy" id="1796618"/>
    <lineage>
        <taxon>Bacteria</taxon>
        <taxon>Bacillati</taxon>
        <taxon>Bacillota</taxon>
        <taxon>Clostridia</taxon>
        <taxon>Lachnospirales</taxon>
        <taxon>Lachnospiraceae</taxon>
        <taxon>Cuneatibacter</taxon>
    </lineage>
</organism>
<comment type="caution">
    <text evidence="3">The sequence shown here is derived from an EMBL/GenBank/DDBJ whole genome shotgun (WGS) entry which is preliminary data.</text>
</comment>
<name>A0A4Q7P4P1_9FIRM</name>
<dbReference type="SUPFAM" id="SSF51126">
    <property type="entry name" value="Pectin lyase-like"/>
    <property type="match status" value="1"/>
</dbReference>
<protein>
    <recommendedName>
        <fullName evidence="5">LPXTG-motif cell wall-anchored protein</fullName>
    </recommendedName>
</protein>
<keyword evidence="1" id="KW-0472">Membrane</keyword>
<reference evidence="3 4" key="1">
    <citation type="submission" date="2019-02" db="EMBL/GenBank/DDBJ databases">
        <title>Genomic Encyclopedia of Type Strains, Phase IV (KMG-IV): sequencing the most valuable type-strain genomes for metagenomic binning, comparative biology and taxonomic classification.</title>
        <authorList>
            <person name="Goeker M."/>
        </authorList>
    </citation>
    <scope>NUCLEOTIDE SEQUENCE [LARGE SCALE GENOMIC DNA]</scope>
    <source>
        <strain evidence="3 4">DSM 29486</strain>
    </source>
</reference>
<dbReference type="Proteomes" id="UP000292927">
    <property type="component" value="Unassembled WGS sequence"/>
</dbReference>
<gene>
    <name evidence="3" type="ORF">EV209_2260</name>
</gene>
<evidence type="ECO:0000256" key="1">
    <source>
        <dbReference type="SAM" id="Phobius"/>
    </source>
</evidence>
<accession>A0A4Q7P4P1</accession>
<dbReference type="RefSeq" id="WP_130435531.1">
    <property type="nucleotide sequence ID" value="NZ_SGXF01000004.1"/>
</dbReference>
<dbReference type="EMBL" id="SGXF01000004">
    <property type="protein sequence ID" value="RZS94418.1"/>
    <property type="molecule type" value="Genomic_DNA"/>
</dbReference>
<keyword evidence="2" id="KW-0732">Signal</keyword>
<feature type="transmembrane region" description="Helical" evidence="1">
    <location>
        <begin position="1872"/>
        <end position="1892"/>
    </location>
</feature>
<dbReference type="InterPro" id="IPR006626">
    <property type="entry name" value="PbH1"/>
</dbReference>
<evidence type="ECO:0000313" key="3">
    <source>
        <dbReference type="EMBL" id="RZS94418.1"/>
    </source>
</evidence>
<feature type="signal peptide" evidence="2">
    <location>
        <begin position="1"/>
        <end position="24"/>
    </location>
</feature>
<evidence type="ECO:0008006" key="5">
    <source>
        <dbReference type="Google" id="ProtNLM"/>
    </source>
</evidence>
<dbReference type="OrthoDB" id="3333873at2"/>
<dbReference type="Gene3D" id="2.160.20.10">
    <property type="entry name" value="Single-stranded right-handed beta-helix, Pectin lyase-like"/>
    <property type="match status" value="1"/>
</dbReference>
<feature type="chain" id="PRO_5038862946" description="LPXTG-motif cell wall-anchored protein" evidence="2">
    <location>
        <begin position="25"/>
        <end position="1901"/>
    </location>
</feature>
<dbReference type="InterPro" id="IPR012334">
    <property type="entry name" value="Pectin_lyas_fold"/>
</dbReference>
<dbReference type="Gene3D" id="1.20.50.40">
    <property type="match status" value="3"/>
</dbReference>
<keyword evidence="1" id="KW-1133">Transmembrane helix</keyword>
<dbReference type="InterPro" id="IPR011050">
    <property type="entry name" value="Pectin_lyase_fold/virulence"/>
</dbReference>
<proteinExistence type="predicted"/>
<dbReference type="SMART" id="SM00710">
    <property type="entry name" value="PbH1"/>
    <property type="match status" value="4"/>
</dbReference>
<evidence type="ECO:0000313" key="4">
    <source>
        <dbReference type="Proteomes" id="UP000292927"/>
    </source>
</evidence>